<gene>
    <name evidence="1" type="ORF">METZ01_LOCUS507645</name>
</gene>
<feature type="non-terminal residue" evidence="1">
    <location>
        <position position="231"/>
    </location>
</feature>
<evidence type="ECO:0000313" key="1">
    <source>
        <dbReference type="EMBL" id="SVE54791.1"/>
    </source>
</evidence>
<protein>
    <submittedName>
        <fullName evidence="1">Uncharacterized protein</fullName>
    </submittedName>
</protein>
<name>A0A383EDI7_9ZZZZ</name>
<accession>A0A383EDI7</accession>
<reference evidence="1" key="1">
    <citation type="submission" date="2018-05" db="EMBL/GenBank/DDBJ databases">
        <authorList>
            <person name="Lanie J.A."/>
            <person name="Ng W.-L."/>
            <person name="Kazmierczak K.M."/>
            <person name="Andrzejewski T.M."/>
            <person name="Davidsen T.M."/>
            <person name="Wayne K.J."/>
            <person name="Tettelin H."/>
            <person name="Glass J.I."/>
            <person name="Rusch D."/>
            <person name="Podicherti R."/>
            <person name="Tsui H.-C.T."/>
            <person name="Winkler M.E."/>
        </authorList>
    </citation>
    <scope>NUCLEOTIDE SEQUENCE</scope>
</reference>
<organism evidence="1">
    <name type="scientific">marine metagenome</name>
    <dbReference type="NCBI Taxonomy" id="408172"/>
    <lineage>
        <taxon>unclassified sequences</taxon>
        <taxon>metagenomes</taxon>
        <taxon>ecological metagenomes</taxon>
    </lineage>
</organism>
<dbReference type="EMBL" id="UINC01224953">
    <property type="protein sequence ID" value="SVE54791.1"/>
    <property type="molecule type" value="Genomic_DNA"/>
</dbReference>
<sequence length="231" mass="25100">QATGYQLFARKWDVQPGEDVFAYLTSTATQADADALGDRLALIDAHSQPNAHEKAARLARIEEVRVARDPNSTKADRIAAKEARKAAEYEAMRNDPERQRLEAEQADGVTVALQDGVYTVAIPFNRDTITMLRTVDGANFDRAAGLWTIPASSADALEAMLPKIREENRQDAKAREEIIGLADAAARALMAPGLNAPLVSDFHPRNVTLYGDVIGVNSRYAAQLTGPDDQG</sequence>
<dbReference type="AlphaFoldDB" id="A0A383EDI7"/>
<proteinExistence type="predicted"/>
<feature type="non-terminal residue" evidence="1">
    <location>
        <position position="1"/>
    </location>
</feature>